<evidence type="ECO:0000313" key="2">
    <source>
        <dbReference type="EMBL" id="GMS95846.1"/>
    </source>
</evidence>
<evidence type="ECO:0000256" key="1">
    <source>
        <dbReference type="SAM" id="SignalP"/>
    </source>
</evidence>
<reference evidence="2" key="1">
    <citation type="submission" date="2023-10" db="EMBL/GenBank/DDBJ databases">
        <title>Genome assembly of Pristionchus species.</title>
        <authorList>
            <person name="Yoshida K."/>
            <person name="Sommer R.J."/>
        </authorList>
    </citation>
    <scope>NUCLEOTIDE SEQUENCE</scope>
    <source>
        <strain evidence="2">RS0144</strain>
    </source>
</reference>
<sequence>LFFRMSALLVMEVIVGFGDMCLGSSSFLSASYAATAPAATKAAGARTKSFLSASYAAAAPAATKAAGARTTPPAIFPAVL</sequence>
<name>A0AAV5TND5_9BILA</name>
<feature type="chain" id="PRO_5043775371" description="Secreted protein" evidence="1">
    <location>
        <begin position="24"/>
        <end position="80"/>
    </location>
</feature>
<keyword evidence="1" id="KW-0732">Signal</keyword>
<protein>
    <recommendedName>
        <fullName evidence="4">Secreted protein</fullName>
    </recommendedName>
</protein>
<gene>
    <name evidence="2" type="ORF">PENTCL1PPCAC_18021</name>
</gene>
<dbReference type="AlphaFoldDB" id="A0AAV5TND5"/>
<dbReference type="EMBL" id="BTSX01000004">
    <property type="protein sequence ID" value="GMS95846.1"/>
    <property type="molecule type" value="Genomic_DNA"/>
</dbReference>
<dbReference type="Proteomes" id="UP001432027">
    <property type="component" value="Unassembled WGS sequence"/>
</dbReference>
<accession>A0AAV5TND5</accession>
<feature type="non-terminal residue" evidence="2">
    <location>
        <position position="1"/>
    </location>
</feature>
<proteinExistence type="predicted"/>
<keyword evidence="3" id="KW-1185">Reference proteome</keyword>
<feature type="non-terminal residue" evidence="2">
    <location>
        <position position="80"/>
    </location>
</feature>
<organism evidence="2 3">
    <name type="scientific">Pristionchus entomophagus</name>
    <dbReference type="NCBI Taxonomy" id="358040"/>
    <lineage>
        <taxon>Eukaryota</taxon>
        <taxon>Metazoa</taxon>
        <taxon>Ecdysozoa</taxon>
        <taxon>Nematoda</taxon>
        <taxon>Chromadorea</taxon>
        <taxon>Rhabditida</taxon>
        <taxon>Rhabditina</taxon>
        <taxon>Diplogasteromorpha</taxon>
        <taxon>Diplogasteroidea</taxon>
        <taxon>Neodiplogasteridae</taxon>
        <taxon>Pristionchus</taxon>
    </lineage>
</organism>
<comment type="caution">
    <text evidence="2">The sequence shown here is derived from an EMBL/GenBank/DDBJ whole genome shotgun (WGS) entry which is preliminary data.</text>
</comment>
<feature type="signal peptide" evidence="1">
    <location>
        <begin position="1"/>
        <end position="23"/>
    </location>
</feature>
<evidence type="ECO:0000313" key="3">
    <source>
        <dbReference type="Proteomes" id="UP001432027"/>
    </source>
</evidence>
<evidence type="ECO:0008006" key="4">
    <source>
        <dbReference type="Google" id="ProtNLM"/>
    </source>
</evidence>